<protein>
    <recommendedName>
        <fullName evidence="2">Phage protein</fullName>
    </recommendedName>
</protein>
<evidence type="ECO:0008006" key="2">
    <source>
        <dbReference type="Google" id="ProtNLM"/>
    </source>
</evidence>
<organism evidence="1">
    <name type="scientific">Vibrio phage P018-4</name>
    <dbReference type="NCBI Taxonomy" id="3229728"/>
    <lineage>
        <taxon>Viruses</taxon>
        <taxon>Duplodnaviria</taxon>
        <taxon>Heunggongvirae</taxon>
        <taxon>Uroviricota</taxon>
        <taxon>Caudoviricetes</taxon>
    </lineage>
</organism>
<name>A0AB39AJA5_9CAUD</name>
<dbReference type="EMBL" id="PP934186">
    <property type="protein sequence ID" value="XDG30863.1"/>
    <property type="molecule type" value="Genomic_DNA"/>
</dbReference>
<evidence type="ECO:0000313" key="1">
    <source>
        <dbReference type="EMBL" id="XDG30863.1"/>
    </source>
</evidence>
<proteinExistence type="predicted"/>
<reference evidence="1" key="1">
    <citation type="submission" date="2024-06" db="EMBL/GenBank/DDBJ databases">
        <authorList>
            <person name="Yang R."/>
        </authorList>
    </citation>
    <scope>NUCLEOTIDE SEQUENCE</scope>
</reference>
<sequence>MSKDYIKVKLSYDKEDLIDEETLIEDYNGDIVEYLKSLLKDEGKHEFIDWFEIEIMEEVDE</sequence>
<accession>A0AB39AJA5</accession>